<comment type="caution">
    <text evidence="3">The sequence shown here is derived from an EMBL/GenBank/DDBJ whole genome shotgun (WGS) entry which is preliminary data.</text>
</comment>
<dbReference type="RefSeq" id="WP_117867385.1">
    <property type="nucleotide sequence ID" value="NZ_QRZC01000100.1"/>
</dbReference>
<gene>
    <name evidence="3" type="ORF">DWW14_24805</name>
</gene>
<proteinExistence type="predicted"/>
<dbReference type="EMBL" id="QRZC01000100">
    <property type="protein sequence ID" value="RGV31337.1"/>
    <property type="molecule type" value="Genomic_DNA"/>
</dbReference>
<dbReference type="Proteomes" id="UP000285343">
    <property type="component" value="Unassembled WGS sequence"/>
</dbReference>
<dbReference type="InterPro" id="IPR047629">
    <property type="entry name" value="IS1182_transpos"/>
</dbReference>
<evidence type="ECO:0000313" key="3">
    <source>
        <dbReference type="EMBL" id="RGV31337.1"/>
    </source>
</evidence>
<dbReference type="PANTHER" id="PTHR35604:SF2">
    <property type="entry name" value="TRANSPOSASE INSH FOR INSERTION SEQUENCE ELEMENT IS5A-RELATED"/>
    <property type="match status" value="1"/>
</dbReference>
<evidence type="ECO:0000259" key="1">
    <source>
        <dbReference type="Pfam" id="PF01609"/>
    </source>
</evidence>
<dbReference type="AlphaFoldDB" id="A0A412WVK9"/>
<dbReference type="NCBIfam" id="NF033551">
    <property type="entry name" value="transpos_IS1182"/>
    <property type="match status" value="1"/>
</dbReference>
<feature type="domain" description="Transposase IS4-like" evidence="1">
    <location>
        <begin position="241"/>
        <end position="476"/>
    </location>
</feature>
<evidence type="ECO:0000313" key="4">
    <source>
        <dbReference type="Proteomes" id="UP000285343"/>
    </source>
</evidence>
<dbReference type="InterPro" id="IPR002559">
    <property type="entry name" value="Transposase_11"/>
</dbReference>
<accession>A0A412WVK9</accession>
<dbReference type="Pfam" id="PF05598">
    <property type="entry name" value="DUF772"/>
    <property type="match status" value="1"/>
</dbReference>
<dbReference type="PANTHER" id="PTHR35604">
    <property type="entry name" value="TRANSPOSASE INSH FOR INSERTION SEQUENCE ELEMENT IS5A-RELATED"/>
    <property type="match status" value="1"/>
</dbReference>
<evidence type="ECO:0000259" key="2">
    <source>
        <dbReference type="Pfam" id="PF05598"/>
    </source>
</evidence>
<sequence>MLSQQQDFILSPYTALYDLVVPKDNLLRRINDLVDFSFVYQELVNKYCSDNGRTAESPIRMFKYLLLKTIYDISDVDVVERSQYDMSFKYFLGMAPEEGVINPSSLCKFRKMRLKDMDLLTLLIKKTISLAVEKGIITSRTIIVDATHTASRSNPYSPIELLKLRSKQLRKALYEVDEDIKDSLPQKNEDDDLSRELDYTQRLLSTIEDNQGMSNIPAVKKRLNMLRETLDDIQDHYTTSIDGDARVGHKSEDSSFFGYKTHIAMSDERIITAAIVTSGDKGDGPQLSSLVEESRKNGMQVDTVIGDTAYSGNENLKLAEDEEKGFELISRIHPIISNGFRKEDDKFDFNKDAGMFVCPAGHMAIRKAKQGKSDGKWNQTWTYYFDVEKCKVCSRREGCYKNGAKSKTYGVSIKTSQQEAQLEYQQTKDFKAKARKRYKIEAKNSELKHVYGYERAQSYGLYCMQMQGALAIFASNIKRILKLI</sequence>
<feature type="domain" description="Transposase InsH N-terminal" evidence="2">
    <location>
        <begin position="20"/>
        <end position="111"/>
    </location>
</feature>
<reference evidence="3 4" key="1">
    <citation type="submission" date="2018-08" db="EMBL/GenBank/DDBJ databases">
        <title>A genome reference for cultivated species of the human gut microbiota.</title>
        <authorList>
            <person name="Zou Y."/>
            <person name="Xue W."/>
            <person name="Luo G."/>
        </authorList>
    </citation>
    <scope>NUCLEOTIDE SEQUENCE [LARGE SCALE GENOMIC DNA]</scope>
    <source>
        <strain evidence="3 4">AF14-42</strain>
    </source>
</reference>
<organism evidence="3 4">
    <name type="scientific">Bacteroides uniformis</name>
    <dbReference type="NCBI Taxonomy" id="820"/>
    <lineage>
        <taxon>Bacteria</taxon>
        <taxon>Pseudomonadati</taxon>
        <taxon>Bacteroidota</taxon>
        <taxon>Bacteroidia</taxon>
        <taxon>Bacteroidales</taxon>
        <taxon>Bacteroidaceae</taxon>
        <taxon>Bacteroides</taxon>
    </lineage>
</organism>
<dbReference type="Pfam" id="PF01609">
    <property type="entry name" value="DDE_Tnp_1"/>
    <property type="match status" value="1"/>
</dbReference>
<dbReference type="InterPro" id="IPR008490">
    <property type="entry name" value="Transposase_InsH_N"/>
</dbReference>
<name>A0A412WVK9_BACUN</name>
<protein>
    <submittedName>
        <fullName evidence="3">IS1182 family transposase</fullName>
    </submittedName>
</protein>